<dbReference type="Gene3D" id="3.40.50.2000">
    <property type="entry name" value="Glycogen Phosphorylase B"/>
    <property type="match status" value="2"/>
</dbReference>
<keyword evidence="3" id="KW-1185">Reference proteome</keyword>
<proteinExistence type="predicted"/>
<dbReference type="Proteomes" id="UP000644727">
    <property type="component" value="Unassembled WGS sequence"/>
</dbReference>
<sequence>MWSTNEGAPAPSPVRQDHAPARRVVLFTPLGLNLAEVTRMIEVARALIELQLPGPGRLCPVFLVHDEGFDHLVDQAGFERVPGARSFTPEQARQLMAFDQGRALRHPFTRQVIAERVRIERAAIQDLGAVAVVHGTNPTSPISARAEQVPLFYPVPYVFSAAHLAAGRGIPLLPERGWGAVANRVLRGPAAWVMGSAPLVPPSFRSVAHGNGVRGRSLMDLLGADVTLLTSMAEEIGADPLPPRSHRVGPIFARLDGEVPEQVRELAAGDQPLVYLACGSSGNPRLVLDAMRALGRAPVQVIAPVRQYLDAAQIASTPANVHVTELLPAHLMGGLVDAAVLHGGQGTVQTACATGVPFIGMGLSAEQRWNVDVWARRGNAIALAPSDLRGDAVRFHRALRALLTDPGIRRAADAVAGEHRGEDGARRSAEIIGDLVG</sequence>
<dbReference type="Pfam" id="PF06722">
    <property type="entry name" value="EryCIII-like_C"/>
    <property type="match status" value="1"/>
</dbReference>
<evidence type="ECO:0000313" key="2">
    <source>
        <dbReference type="EMBL" id="MBE9403962.1"/>
    </source>
</evidence>
<name>A0ABR9W0L2_9MICO</name>
<feature type="domain" description="Erythromycin biosynthesis protein CIII-like C-terminal" evidence="1">
    <location>
        <begin position="311"/>
        <end position="420"/>
    </location>
</feature>
<dbReference type="InterPro" id="IPR010610">
    <property type="entry name" value="EryCIII-like_C"/>
</dbReference>
<gene>
    <name evidence="2" type="ORF">IOE58_07100</name>
</gene>
<dbReference type="SUPFAM" id="SSF53756">
    <property type="entry name" value="UDP-Glycosyltransferase/glycogen phosphorylase"/>
    <property type="match status" value="1"/>
</dbReference>
<dbReference type="RefSeq" id="WP_193865700.1">
    <property type="nucleotide sequence ID" value="NZ_JADEYR010000005.1"/>
</dbReference>
<evidence type="ECO:0000259" key="1">
    <source>
        <dbReference type="Pfam" id="PF06722"/>
    </source>
</evidence>
<protein>
    <submittedName>
        <fullName evidence="2">Glycosyltransferase</fullName>
    </submittedName>
</protein>
<accession>A0ABR9W0L2</accession>
<organism evidence="2 3">
    <name type="scientific">Brachybacterium epidermidis</name>
    <dbReference type="NCBI Taxonomy" id="2781983"/>
    <lineage>
        <taxon>Bacteria</taxon>
        <taxon>Bacillati</taxon>
        <taxon>Actinomycetota</taxon>
        <taxon>Actinomycetes</taxon>
        <taxon>Micrococcales</taxon>
        <taxon>Dermabacteraceae</taxon>
        <taxon>Brachybacterium</taxon>
    </lineage>
</organism>
<evidence type="ECO:0000313" key="3">
    <source>
        <dbReference type="Proteomes" id="UP000644727"/>
    </source>
</evidence>
<dbReference type="EMBL" id="JADEYR010000005">
    <property type="protein sequence ID" value="MBE9403962.1"/>
    <property type="molecule type" value="Genomic_DNA"/>
</dbReference>
<comment type="caution">
    <text evidence="2">The sequence shown here is derived from an EMBL/GenBank/DDBJ whole genome shotgun (WGS) entry which is preliminary data.</text>
</comment>
<reference evidence="2 3" key="1">
    <citation type="submission" date="2020-10" db="EMBL/GenBank/DDBJ databases">
        <title>Draft genome and description of Brachybacterium epidermidis sp nov.</title>
        <authorList>
            <person name="Boxberger M."/>
            <person name="La Scola B."/>
        </authorList>
    </citation>
    <scope>NUCLEOTIDE SEQUENCE [LARGE SCALE GENOMIC DNA]</scope>
    <source>
        <strain evidence="2 3">Marseille-Q2903</strain>
    </source>
</reference>